<evidence type="ECO:0000313" key="3">
    <source>
        <dbReference type="Proteomes" id="UP000287651"/>
    </source>
</evidence>
<feature type="region of interest" description="Disordered" evidence="1">
    <location>
        <begin position="77"/>
        <end position="102"/>
    </location>
</feature>
<reference evidence="2 3" key="1">
    <citation type="journal article" date="2014" name="Agronomy (Basel)">
        <title>A Draft Genome Sequence for Ensete ventricosum, the Drought-Tolerant Tree Against Hunger.</title>
        <authorList>
            <person name="Harrison J."/>
            <person name="Moore K.A."/>
            <person name="Paszkiewicz K."/>
            <person name="Jones T."/>
            <person name="Grant M."/>
            <person name="Ambacheew D."/>
            <person name="Muzemil S."/>
            <person name="Studholme D.J."/>
        </authorList>
    </citation>
    <scope>NUCLEOTIDE SEQUENCE [LARGE SCALE GENOMIC DNA]</scope>
</reference>
<gene>
    <name evidence="2" type="ORF">B296_00008997</name>
</gene>
<evidence type="ECO:0000256" key="1">
    <source>
        <dbReference type="SAM" id="MobiDB-lite"/>
    </source>
</evidence>
<comment type="caution">
    <text evidence="2">The sequence shown here is derived from an EMBL/GenBank/DDBJ whole genome shotgun (WGS) entry which is preliminary data.</text>
</comment>
<dbReference type="Proteomes" id="UP000287651">
    <property type="component" value="Unassembled WGS sequence"/>
</dbReference>
<sequence>MVRKFVERRPRLVGRLSGVVERLARSWEGLEVDVEAEIDNREARLEAKEKGGVYSKTVVVDGTTGWGLGIDKVALGTTEEGGGATAREEEQSQEEEESCVVA</sequence>
<dbReference type="EMBL" id="AMZH03008139">
    <property type="protein sequence ID" value="RRT59623.1"/>
    <property type="molecule type" value="Genomic_DNA"/>
</dbReference>
<organism evidence="2 3">
    <name type="scientific">Ensete ventricosum</name>
    <name type="common">Abyssinian banana</name>
    <name type="synonym">Musa ensete</name>
    <dbReference type="NCBI Taxonomy" id="4639"/>
    <lineage>
        <taxon>Eukaryota</taxon>
        <taxon>Viridiplantae</taxon>
        <taxon>Streptophyta</taxon>
        <taxon>Embryophyta</taxon>
        <taxon>Tracheophyta</taxon>
        <taxon>Spermatophyta</taxon>
        <taxon>Magnoliopsida</taxon>
        <taxon>Liliopsida</taxon>
        <taxon>Zingiberales</taxon>
        <taxon>Musaceae</taxon>
        <taxon>Ensete</taxon>
    </lineage>
</organism>
<protein>
    <submittedName>
        <fullName evidence="2">Uncharacterized protein</fullName>
    </submittedName>
</protein>
<name>A0A426Z6S1_ENSVE</name>
<evidence type="ECO:0000313" key="2">
    <source>
        <dbReference type="EMBL" id="RRT59623.1"/>
    </source>
</evidence>
<accession>A0A426Z6S1</accession>
<feature type="compositionally biased region" description="Acidic residues" evidence="1">
    <location>
        <begin position="91"/>
        <end position="102"/>
    </location>
</feature>
<proteinExistence type="predicted"/>
<dbReference type="AlphaFoldDB" id="A0A426Z6S1"/>